<dbReference type="GO" id="GO:0016787">
    <property type="term" value="F:hydrolase activity"/>
    <property type="evidence" value="ECO:0007669"/>
    <property type="project" value="UniProtKB-KW"/>
</dbReference>
<evidence type="ECO:0000313" key="8">
    <source>
        <dbReference type="Proteomes" id="UP000321571"/>
    </source>
</evidence>
<reference evidence="7 8" key="1">
    <citation type="submission" date="2019-06" db="EMBL/GenBank/DDBJ databases">
        <title>Aeromicrobium sp. nov., isolated from a maize field.</title>
        <authorList>
            <person name="Lin S.-Y."/>
            <person name="Tsai C.-F."/>
            <person name="Young C.-C."/>
        </authorList>
    </citation>
    <scope>NUCLEOTIDE SEQUENCE [LARGE SCALE GENOMIC DNA]</scope>
    <source>
        <strain evidence="7 8">CC-CFT486</strain>
    </source>
</reference>
<dbReference type="SMART" id="SM00849">
    <property type="entry name" value="Lactamase_B"/>
    <property type="match status" value="1"/>
</dbReference>
<protein>
    <submittedName>
        <fullName evidence="7">MBL fold metallo-hydrolase</fullName>
    </submittedName>
</protein>
<comment type="similarity">
    <text evidence="2">Belongs to the metallo-beta-lactamase superfamily.</text>
</comment>
<dbReference type="Gene3D" id="3.60.15.10">
    <property type="entry name" value="Ribonuclease Z/Hydroxyacylglutathione hydrolase-like"/>
    <property type="match status" value="1"/>
</dbReference>
<dbReference type="Pfam" id="PF00753">
    <property type="entry name" value="Lactamase_B"/>
    <property type="match status" value="1"/>
</dbReference>
<keyword evidence="3" id="KW-0479">Metal-binding</keyword>
<keyword evidence="8" id="KW-1185">Reference proteome</keyword>
<dbReference type="AlphaFoldDB" id="A0A5C8NF61"/>
<gene>
    <name evidence="7" type="ORF">FHP06_14270</name>
</gene>
<evidence type="ECO:0000256" key="4">
    <source>
        <dbReference type="ARBA" id="ARBA00022801"/>
    </source>
</evidence>
<sequence>MNIPVMPHFVAHVLVCHTDAGLVLVDTGFGTLDYVDPGRRIGPMRHLLRPGSDDRSSAVRQLERAGHTADDVTHIVLTHLDIDHVGGIADFPHATVHTTADEYAAAFTNPDWNDKVRYRHAQMEHDVVWRTHEGRGDVWDHGLTGHEVLPGIVLVPMPGHSRGHAAVAVDAGDRGWLFHAGDACFDASAYASTSPAGRPLRKYRTVRGFEWSVGRDHQAIRENHRTLARLDAEPDVTVIPAHDQRIFDDLAGGR</sequence>
<comment type="caution">
    <text evidence="7">The sequence shown here is derived from an EMBL/GenBank/DDBJ whole genome shotgun (WGS) entry which is preliminary data.</text>
</comment>
<evidence type="ECO:0000256" key="5">
    <source>
        <dbReference type="ARBA" id="ARBA00022833"/>
    </source>
</evidence>
<dbReference type="OrthoDB" id="3196337at2"/>
<dbReference type="GO" id="GO:0046872">
    <property type="term" value="F:metal ion binding"/>
    <property type="evidence" value="ECO:0007669"/>
    <property type="project" value="UniProtKB-KW"/>
</dbReference>
<keyword evidence="5" id="KW-0862">Zinc</keyword>
<proteinExistence type="inferred from homology"/>
<dbReference type="PANTHER" id="PTHR42978">
    <property type="entry name" value="QUORUM-QUENCHING LACTONASE YTNP-RELATED-RELATED"/>
    <property type="match status" value="1"/>
</dbReference>
<name>A0A5C8NF61_9ACTN</name>
<dbReference type="PANTHER" id="PTHR42978:SF7">
    <property type="entry name" value="METALLO-HYDROLASE RV2300C-RELATED"/>
    <property type="match status" value="1"/>
</dbReference>
<dbReference type="InterPro" id="IPR036866">
    <property type="entry name" value="RibonucZ/Hydroxyglut_hydro"/>
</dbReference>
<feature type="domain" description="Metallo-beta-lactamase" evidence="6">
    <location>
        <begin position="9"/>
        <end position="242"/>
    </location>
</feature>
<comment type="cofactor">
    <cofactor evidence="1">
        <name>Zn(2+)</name>
        <dbReference type="ChEBI" id="CHEBI:29105"/>
    </cofactor>
</comment>
<evidence type="ECO:0000259" key="6">
    <source>
        <dbReference type="SMART" id="SM00849"/>
    </source>
</evidence>
<evidence type="ECO:0000256" key="3">
    <source>
        <dbReference type="ARBA" id="ARBA00022723"/>
    </source>
</evidence>
<evidence type="ECO:0000256" key="1">
    <source>
        <dbReference type="ARBA" id="ARBA00001947"/>
    </source>
</evidence>
<organism evidence="7 8">
    <name type="scientific">Aeromicrobium terrae</name>
    <dbReference type="NCBI Taxonomy" id="2498846"/>
    <lineage>
        <taxon>Bacteria</taxon>
        <taxon>Bacillati</taxon>
        <taxon>Actinomycetota</taxon>
        <taxon>Actinomycetes</taxon>
        <taxon>Propionibacteriales</taxon>
        <taxon>Nocardioidaceae</taxon>
        <taxon>Aeromicrobium</taxon>
    </lineage>
</organism>
<accession>A0A5C8NF61</accession>
<dbReference type="EMBL" id="VDUX01000007">
    <property type="protein sequence ID" value="TXL57553.1"/>
    <property type="molecule type" value="Genomic_DNA"/>
</dbReference>
<evidence type="ECO:0000313" key="7">
    <source>
        <dbReference type="EMBL" id="TXL57553.1"/>
    </source>
</evidence>
<dbReference type="Proteomes" id="UP000321571">
    <property type="component" value="Unassembled WGS sequence"/>
</dbReference>
<evidence type="ECO:0000256" key="2">
    <source>
        <dbReference type="ARBA" id="ARBA00007749"/>
    </source>
</evidence>
<dbReference type="InterPro" id="IPR001279">
    <property type="entry name" value="Metallo-B-lactamas"/>
</dbReference>
<dbReference type="SUPFAM" id="SSF56281">
    <property type="entry name" value="Metallo-hydrolase/oxidoreductase"/>
    <property type="match status" value="1"/>
</dbReference>
<keyword evidence="4 7" id="KW-0378">Hydrolase</keyword>
<dbReference type="InterPro" id="IPR051013">
    <property type="entry name" value="MBL_superfamily_lactonases"/>
</dbReference>